<dbReference type="EMBL" id="MPIN01000025">
    <property type="protein sequence ID" value="OJH33924.1"/>
    <property type="molecule type" value="Genomic_DNA"/>
</dbReference>
<name>A0A1L9AVA6_9BACT</name>
<protein>
    <recommendedName>
        <fullName evidence="4">Lipoprotein</fullName>
    </recommendedName>
</protein>
<proteinExistence type="predicted"/>
<comment type="caution">
    <text evidence="2">The sequence shown here is derived from an EMBL/GenBank/DDBJ whole genome shotgun (WGS) entry which is preliminary data.</text>
</comment>
<reference evidence="2 3" key="2">
    <citation type="submission" date="2016-12" db="EMBL/GenBank/DDBJ databases">
        <title>Draft Genome Sequence of Cystobacter ferrugineus Strain Cbfe23.</title>
        <authorList>
            <person name="Akbar S."/>
            <person name="Dowd S.E."/>
            <person name="Stevens D.C."/>
        </authorList>
    </citation>
    <scope>NUCLEOTIDE SEQUENCE [LARGE SCALE GENOMIC DNA]</scope>
    <source>
        <strain evidence="2 3">Cbfe23</strain>
    </source>
</reference>
<evidence type="ECO:0000313" key="2">
    <source>
        <dbReference type="EMBL" id="OJH33924.1"/>
    </source>
</evidence>
<evidence type="ECO:0000313" key="3">
    <source>
        <dbReference type="Proteomes" id="UP000182229"/>
    </source>
</evidence>
<feature type="region of interest" description="Disordered" evidence="1">
    <location>
        <begin position="24"/>
        <end position="45"/>
    </location>
</feature>
<dbReference type="AlphaFoldDB" id="A0A1L9AVA6"/>
<evidence type="ECO:0008006" key="4">
    <source>
        <dbReference type="Google" id="ProtNLM"/>
    </source>
</evidence>
<evidence type="ECO:0000256" key="1">
    <source>
        <dbReference type="SAM" id="MobiDB-lite"/>
    </source>
</evidence>
<sequence length="221" mass="24342">MRSLEIVAIALLLSGCASTNGGGRQLRQAAPAYSPQPTRAPGPAQIGNTYRPAGTTLYGVGEAAPRVEEVPRSPNRRVLPPTGEPGLWAADEARASATKYPTVADIELPLPTADESNLGTLFCAHKIHKLLTSEGQMRQLMDLRYDDRRCVVAQLYAFCWDKEIARARSDGWRGKLESARDEISLFLAHACRNTRSGKNSTETIRNAVQRVWDLVDKRSKR</sequence>
<dbReference type="Proteomes" id="UP000182229">
    <property type="component" value="Unassembled WGS sequence"/>
</dbReference>
<gene>
    <name evidence="2" type="ORF">BON30_46210</name>
</gene>
<keyword evidence="3" id="KW-1185">Reference proteome</keyword>
<dbReference type="PROSITE" id="PS51257">
    <property type="entry name" value="PROKAR_LIPOPROTEIN"/>
    <property type="match status" value="1"/>
</dbReference>
<organism evidence="2 3">
    <name type="scientific">Cystobacter ferrugineus</name>
    <dbReference type="NCBI Taxonomy" id="83449"/>
    <lineage>
        <taxon>Bacteria</taxon>
        <taxon>Pseudomonadati</taxon>
        <taxon>Myxococcota</taxon>
        <taxon>Myxococcia</taxon>
        <taxon>Myxococcales</taxon>
        <taxon>Cystobacterineae</taxon>
        <taxon>Archangiaceae</taxon>
        <taxon>Cystobacter</taxon>
    </lineage>
</organism>
<reference evidence="3" key="1">
    <citation type="submission" date="2016-11" db="EMBL/GenBank/DDBJ databases">
        <authorList>
            <person name="Shukria A."/>
            <person name="Stevens D.C."/>
        </authorList>
    </citation>
    <scope>NUCLEOTIDE SEQUENCE [LARGE SCALE GENOMIC DNA]</scope>
    <source>
        <strain evidence="3">Cbfe23</strain>
    </source>
</reference>
<accession>A0A1L9AVA6</accession>